<dbReference type="CDD" id="cd00555">
    <property type="entry name" value="Maf"/>
    <property type="match status" value="1"/>
</dbReference>
<dbReference type="HAMAP" id="MF_00528">
    <property type="entry name" value="Maf"/>
    <property type="match status" value="1"/>
</dbReference>
<keyword evidence="3" id="KW-0963">Cytoplasm</keyword>
<comment type="cofactor">
    <cofactor evidence="1 3">
        <name>a divalent metal cation</name>
        <dbReference type="ChEBI" id="CHEBI:60240"/>
    </cofactor>
</comment>
<dbReference type="PANTHER" id="PTHR43213:SF5">
    <property type="entry name" value="BIFUNCTIONAL DTTP_UTP PYROPHOSPHATASE_METHYLTRANSFERASE PROTEIN-RELATED"/>
    <property type="match status" value="1"/>
</dbReference>
<comment type="similarity">
    <text evidence="3">Belongs to the Maf family.</text>
</comment>
<dbReference type="InterPro" id="IPR003697">
    <property type="entry name" value="Maf-like"/>
</dbReference>
<gene>
    <name evidence="4" type="ORF">ACH3VR_10165</name>
</gene>
<comment type="caution">
    <text evidence="3">Lacks conserved residue(s) required for the propagation of feature annotation.</text>
</comment>
<dbReference type="SUPFAM" id="SSF52972">
    <property type="entry name" value="ITPase-like"/>
    <property type="match status" value="1"/>
</dbReference>
<dbReference type="Gene3D" id="3.90.950.10">
    <property type="match status" value="1"/>
</dbReference>
<dbReference type="EMBL" id="JBIQWL010000003">
    <property type="protein sequence ID" value="MFH8250717.1"/>
    <property type="molecule type" value="Genomic_DNA"/>
</dbReference>
<comment type="function">
    <text evidence="3">Nucleoside triphosphate pyrophosphatase. May have a dual role in cell division arrest and in preventing the incorporation of modified nucleotides into cellular nucleic acids.</text>
</comment>
<comment type="caution">
    <text evidence="4">The sequence shown here is derived from an EMBL/GenBank/DDBJ whole genome shotgun (WGS) entry which is preliminary data.</text>
</comment>
<keyword evidence="2 3" id="KW-0378">Hydrolase</keyword>
<evidence type="ECO:0000313" key="5">
    <source>
        <dbReference type="Proteomes" id="UP001610861"/>
    </source>
</evidence>
<evidence type="ECO:0000256" key="2">
    <source>
        <dbReference type="ARBA" id="ARBA00022801"/>
    </source>
</evidence>
<keyword evidence="5" id="KW-1185">Reference proteome</keyword>
<proteinExistence type="inferred from homology"/>
<dbReference type="Proteomes" id="UP001610861">
    <property type="component" value="Unassembled WGS sequence"/>
</dbReference>
<evidence type="ECO:0000256" key="3">
    <source>
        <dbReference type="HAMAP-Rule" id="MF_00528"/>
    </source>
</evidence>
<dbReference type="RefSeq" id="WP_396640673.1">
    <property type="nucleotide sequence ID" value="NZ_JBIQWL010000003.1"/>
</dbReference>
<dbReference type="NCBIfam" id="TIGR00172">
    <property type="entry name" value="maf"/>
    <property type="match status" value="1"/>
</dbReference>
<dbReference type="PANTHER" id="PTHR43213">
    <property type="entry name" value="BIFUNCTIONAL DTTP/UTP PYROPHOSPHATASE/METHYLTRANSFERASE PROTEIN-RELATED"/>
    <property type="match status" value="1"/>
</dbReference>
<dbReference type="InterPro" id="IPR029001">
    <property type="entry name" value="ITPase-like_fam"/>
</dbReference>
<comment type="subcellular location">
    <subcellularLocation>
        <location evidence="3">Cytoplasm</location>
    </subcellularLocation>
</comment>
<reference evidence="4 5" key="1">
    <citation type="submission" date="2024-09" db="EMBL/GenBank/DDBJ databases">
        <authorList>
            <person name="Pan X."/>
        </authorList>
    </citation>
    <scope>NUCLEOTIDE SEQUENCE [LARGE SCALE GENOMIC DNA]</scope>
    <source>
        <strain evidence="4 5">B2969</strain>
    </source>
</reference>
<evidence type="ECO:0000313" key="4">
    <source>
        <dbReference type="EMBL" id="MFH8250717.1"/>
    </source>
</evidence>
<dbReference type="EC" id="3.6.1.9" evidence="3"/>
<protein>
    <recommendedName>
        <fullName evidence="3">Nucleoside triphosphate pyrophosphatase</fullName>
        <ecNumber evidence="3">3.6.1.9</ecNumber>
    </recommendedName>
    <alternativeName>
        <fullName evidence="3">Nucleotide pyrophosphatase</fullName>
        <shortName evidence="3">Nucleotide PPase</shortName>
    </alternativeName>
</protein>
<name>A0ABW7Q903_9MICO</name>
<dbReference type="Pfam" id="PF02545">
    <property type="entry name" value="Maf"/>
    <property type="match status" value="1"/>
</dbReference>
<comment type="catalytic activity">
    <reaction evidence="3">
        <text>a 2'-deoxyribonucleoside 5'-triphosphate + H2O = a 2'-deoxyribonucleoside 5'-phosphate + diphosphate + H(+)</text>
        <dbReference type="Rhea" id="RHEA:44644"/>
        <dbReference type="ChEBI" id="CHEBI:15377"/>
        <dbReference type="ChEBI" id="CHEBI:15378"/>
        <dbReference type="ChEBI" id="CHEBI:33019"/>
        <dbReference type="ChEBI" id="CHEBI:61560"/>
        <dbReference type="ChEBI" id="CHEBI:65317"/>
        <dbReference type="EC" id="3.6.1.9"/>
    </reaction>
</comment>
<dbReference type="GO" id="GO:0016787">
    <property type="term" value="F:hydrolase activity"/>
    <property type="evidence" value="ECO:0007669"/>
    <property type="project" value="UniProtKB-KW"/>
</dbReference>
<accession>A0ABW7Q903</accession>
<organism evidence="4 5">
    <name type="scientific">Microbacterium alkaliflavum</name>
    <dbReference type="NCBI Taxonomy" id="3248839"/>
    <lineage>
        <taxon>Bacteria</taxon>
        <taxon>Bacillati</taxon>
        <taxon>Actinomycetota</taxon>
        <taxon>Actinomycetes</taxon>
        <taxon>Micrococcales</taxon>
        <taxon>Microbacteriaceae</taxon>
        <taxon>Microbacterium</taxon>
    </lineage>
</organism>
<dbReference type="PIRSF" id="PIRSF006305">
    <property type="entry name" value="Maf"/>
    <property type="match status" value="1"/>
</dbReference>
<sequence length="215" mass="22702">MRVLLASTSPARLMLLRQAGVEPQTASPDVDEEAVVAAVEAAEGRTLAPDEHVLLLARRKAADVAARASEDDPDFDGVVIGGDSMFELDGEVLGKPYTADAATARWMTMRGRTGVLHSGHAVYRLRPGAEPVEAHAVAQASVSFAADVTDAEIAAYVASGEPLHVAGAFTIDSLGGPFIERVEGDPSTVVGMSLSTLRRLVRELGVDWPTLWSRS</sequence>
<comment type="catalytic activity">
    <reaction evidence="3">
        <text>a ribonucleoside 5'-triphosphate + H2O = a ribonucleoside 5'-phosphate + diphosphate + H(+)</text>
        <dbReference type="Rhea" id="RHEA:23996"/>
        <dbReference type="ChEBI" id="CHEBI:15377"/>
        <dbReference type="ChEBI" id="CHEBI:15378"/>
        <dbReference type="ChEBI" id="CHEBI:33019"/>
        <dbReference type="ChEBI" id="CHEBI:58043"/>
        <dbReference type="ChEBI" id="CHEBI:61557"/>
        <dbReference type="EC" id="3.6.1.9"/>
    </reaction>
</comment>
<feature type="active site" description="Proton acceptor" evidence="3">
    <location>
        <position position="83"/>
    </location>
</feature>
<evidence type="ECO:0000256" key="1">
    <source>
        <dbReference type="ARBA" id="ARBA00001968"/>
    </source>
</evidence>
<keyword evidence="3" id="KW-0546">Nucleotide metabolism</keyword>